<sequence length="93" mass="10416">MARDMFLSPKKLTPTYLCALSTWDFPSLLCEFVQGVGQPSSSISPNLINTSRFSHIGILDINKANRRNASPSPATIRKLRNNPEAKVFLRVLR</sequence>
<keyword evidence="2" id="KW-1185">Reference proteome</keyword>
<organism evidence="1 2">
    <name type="scientific">Gossypium gossypioides</name>
    <name type="common">Mexican cotton</name>
    <name type="synonym">Selera gossypioides</name>
    <dbReference type="NCBI Taxonomy" id="34282"/>
    <lineage>
        <taxon>Eukaryota</taxon>
        <taxon>Viridiplantae</taxon>
        <taxon>Streptophyta</taxon>
        <taxon>Embryophyta</taxon>
        <taxon>Tracheophyta</taxon>
        <taxon>Spermatophyta</taxon>
        <taxon>Magnoliopsida</taxon>
        <taxon>eudicotyledons</taxon>
        <taxon>Gunneridae</taxon>
        <taxon>Pentapetalae</taxon>
        <taxon>rosids</taxon>
        <taxon>malvids</taxon>
        <taxon>Malvales</taxon>
        <taxon>Malvaceae</taxon>
        <taxon>Malvoideae</taxon>
        <taxon>Gossypium</taxon>
    </lineage>
</organism>
<name>A0A7J9BJB1_GOSGO</name>
<gene>
    <name evidence="1" type="ORF">Gogos_009846</name>
</gene>
<evidence type="ECO:0000313" key="2">
    <source>
        <dbReference type="Proteomes" id="UP000593579"/>
    </source>
</evidence>
<protein>
    <submittedName>
        <fullName evidence="1">Uncharacterized protein</fullName>
    </submittedName>
</protein>
<dbReference type="OrthoDB" id="10289963at2759"/>
<comment type="caution">
    <text evidence="1">The sequence shown here is derived from an EMBL/GenBank/DDBJ whole genome shotgun (WGS) entry which is preliminary data.</text>
</comment>
<dbReference type="EMBL" id="JABEZY010000004">
    <property type="protein sequence ID" value="MBA0736282.1"/>
    <property type="molecule type" value="Genomic_DNA"/>
</dbReference>
<proteinExistence type="predicted"/>
<feature type="non-terminal residue" evidence="1">
    <location>
        <position position="1"/>
    </location>
</feature>
<dbReference type="AlphaFoldDB" id="A0A7J9BJB1"/>
<accession>A0A7J9BJB1</accession>
<reference evidence="1 2" key="1">
    <citation type="journal article" date="2019" name="Genome Biol. Evol.">
        <title>Insights into the evolution of the New World diploid cottons (Gossypium, subgenus Houzingenia) based on genome sequencing.</title>
        <authorList>
            <person name="Grover C.E."/>
            <person name="Arick M.A. 2nd"/>
            <person name="Thrash A."/>
            <person name="Conover J.L."/>
            <person name="Sanders W.S."/>
            <person name="Peterson D.G."/>
            <person name="Frelichowski J.E."/>
            <person name="Scheffler J.A."/>
            <person name="Scheffler B.E."/>
            <person name="Wendel J.F."/>
        </authorList>
    </citation>
    <scope>NUCLEOTIDE SEQUENCE [LARGE SCALE GENOMIC DNA]</scope>
    <source>
        <strain evidence="1">5</strain>
        <tissue evidence="1">Leaf</tissue>
    </source>
</reference>
<evidence type="ECO:0000313" key="1">
    <source>
        <dbReference type="EMBL" id="MBA0736282.1"/>
    </source>
</evidence>
<dbReference type="Proteomes" id="UP000593579">
    <property type="component" value="Unassembled WGS sequence"/>
</dbReference>